<organism evidence="7 8">
    <name type="scientific">Swaminathania salitolerans</name>
    <dbReference type="NCBI Taxonomy" id="182838"/>
    <lineage>
        <taxon>Bacteria</taxon>
        <taxon>Pseudomonadati</taxon>
        <taxon>Pseudomonadota</taxon>
        <taxon>Alphaproteobacteria</taxon>
        <taxon>Acetobacterales</taxon>
        <taxon>Acetobacteraceae</taxon>
        <taxon>Swaminathania</taxon>
    </lineage>
</organism>
<accession>A0A511BPT6</accession>
<comment type="caution">
    <text evidence="7">The sequence shown here is derived from an EMBL/GenBank/DDBJ whole genome shotgun (WGS) entry which is preliminary data.</text>
</comment>
<dbReference type="Gene3D" id="1.10.150.900">
    <property type="match status" value="1"/>
</dbReference>
<dbReference type="InterPro" id="IPR002933">
    <property type="entry name" value="Peptidase_M20"/>
</dbReference>
<dbReference type="SUPFAM" id="SSF53187">
    <property type="entry name" value="Zn-dependent exopeptidases"/>
    <property type="match status" value="1"/>
</dbReference>
<evidence type="ECO:0000256" key="5">
    <source>
        <dbReference type="ARBA" id="ARBA00022833"/>
    </source>
</evidence>
<dbReference type="AlphaFoldDB" id="A0A511BPT6"/>
<keyword evidence="3" id="KW-0479">Metal-binding</keyword>
<feature type="domain" description="Peptidase M20 dimerisation" evidence="6">
    <location>
        <begin position="221"/>
        <end position="365"/>
    </location>
</feature>
<dbReference type="PANTHER" id="PTHR45962">
    <property type="entry name" value="N-FATTY-ACYL-AMINO ACID SYNTHASE/HYDROLASE PM20D1"/>
    <property type="match status" value="1"/>
</dbReference>
<evidence type="ECO:0000313" key="8">
    <source>
        <dbReference type="Proteomes" id="UP000321405"/>
    </source>
</evidence>
<evidence type="ECO:0000313" key="7">
    <source>
        <dbReference type="EMBL" id="GEL02337.1"/>
    </source>
</evidence>
<protein>
    <submittedName>
        <fullName evidence="7">Peptidase M20</fullName>
    </submittedName>
</protein>
<dbReference type="InterPro" id="IPR036264">
    <property type="entry name" value="Bact_exopeptidase_dim_dom"/>
</dbReference>
<reference evidence="7 8" key="1">
    <citation type="submission" date="2019-07" db="EMBL/GenBank/DDBJ databases">
        <title>Whole genome shotgun sequence of Swaminathania salitolerans NBRC 104436.</title>
        <authorList>
            <person name="Hosoyama A."/>
            <person name="Uohara A."/>
            <person name="Ohji S."/>
            <person name="Ichikawa N."/>
        </authorList>
    </citation>
    <scope>NUCLEOTIDE SEQUENCE [LARGE SCALE GENOMIC DNA]</scope>
    <source>
        <strain evidence="7 8">NBRC 104436</strain>
    </source>
</reference>
<comment type="similarity">
    <text evidence="1">Belongs to the peptidase M20A family.</text>
</comment>
<name>A0A511BPT6_9PROT</name>
<dbReference type="Gene3D" id="3.30.70.360">
    <property type="match status" value="1"/>
</dbReference>
<dbReference type="SUPFAM" id="SSF55031">
    <property type="entry name" value="Bacterial exopeptidase dimerisation domain"/>
    <property type="match status" value="1"/>
</dbReference>
<keyword evidence="4" id="KW-0378">Hydrolase</keyword>
<evidence type="ECO:0000256" key="3">
    <source>
        <dbReference type="ARBA" id="ARBA00022723"/>
    </source>
</evidence>
<evidence type="ECO:0000256" key="4">
    <source>
        <dbReference type="ARBA" id="ARBA00022801"/>
    </source>
</evidence>
<sequence length="470" mass="50114">MIRRAALAFLLASVMGGIPFREAARAQPLPSLTQEGLEALTLAKESISLRSVAGPGNRTPDVAGLYRRALIAGGFPPGAIAIARVGDTAYLVFRWAGQTHGLKPLVISGHMDVVAANPADWTRDPFTPIVEEGYLYGRGATDMKLSNALVITALVNLHRHGYRPRRDIVLALSGDEETAMVTSRILAEKLHDAGMVLNIDVGGGTLDEKTGQPLYFVWSGAEKTYADYRLVVTDPGGHSSEPRARNAIDVLARALIRVETHEFTPELNALTRSYFVNAARLSPAPLAAAMRAFAASPGDRKAIATLRAEPSLTGMIGTTCVVTTVRGGHALNALPQRAEANINCRIFPGHSRRDILHELSAAIGDGSVKITDETANSVETDASPLDPVFSSAISEAADAAFPDVPVFPGMSAGASDSMWFRQRGVPSYGASPIFIKASDNFSHGLNERSPLSTITPGMHYFESLIPALSR</sequence>
<keyword evidence="8" id="KW-1185">Reference proteome</keyword>
<dbReference type="Gene3D" id="3.40.630.10">
    <property type="entry name" value="Zn peptidases"/>
    <property type="match status" value="1"/>
</dbReference>
<evidence type="ECO:0000256" key="1">
    <source>
        <dbReference type="ARBA" id="ARBA00006247"/>
    </source>
</evidence>
<dbReference type="GO" id="GO:0004180">
    <property type="term" value="F:carboxypeptidase activity"/>
    <property type="evidence" value="ECO:0007669"/>
    <property type="project" value="TreeGrafter"/>
</dbReference>
<dbReference type="GO" id="GO:0051603">
    <property type="term" value="P:proteolysis involved in protein catabolic process"/>
    <property type="evidence" value="ECO:0007669"/>
    <property type="project" value="TreeGrafter"/>
</dbReference>
<dbReference type="Pfam" id="PF01546">
    <property type="entry name" value="Peptidase_M20"/>
    <property type="match status" value="1"/>
</dbReference>
<dbReference type="RefSeq" id="WP_246103713.1">
    <property type="nucleotide sequence ID" value="NZ_BJVC01000003.1"/>
</dbReference>
<dbReference type="Proteomes" id="UP000321405">
    <property type="component" value="Unassembled WGS sequence"/>
</dbReference>
<dbReference type="GO" id="GO:0046872">
    <property type="term" value="F:metal ion binding"/>
    <property type="evidence" value="ECO:0007669"/>
    <property type="project" value="UniProtKB-KW"/>
</dbReference>
<dbReference type="Pfam" id="PF07687">
    <property type="entry name" value="M20_dimer"/>
    <property type="match status" value="1"/>
</dbReference>
<gene>
    <name evidence="7" type="ORF">SSA02_15000</name>
</gene>
<keyword evidence="2" id="KW-0645">Protease</keyword>
<dbReference type="InterPro" id="IPR011650">
    <property type="entry name" value="Peptidase_M20_dimer"/>
</dbReference>
<dbReference type="InterPro" id="IPR047177">
    <property type="entry name" value="Pept_M20A"/>
</dbReference>
<evidence type="ECO:0000259" key="6">
    <source>
        <dbReference type="Pfam" id="PF07687"/>
    </source>
</evidence>
<dbReference type="PANTHER" id="PTHR45962:SF1">
    <property type="entry name" value="N-FATTY-ACYL-AMINO ACID SYNTHASE_HYDROLASE PM20D1"/>
    <property type="match status" value="1"/>
</dbReference>
<evidence type="ECO:0000256" key="2">
    <source>
        <dbReference type="ARBA" id="ARBA00022670"/>
    </source>
</evidence>
<dbReference type="EMBL" id="BJVC01000003">
    <property type="protein sequence ID" value="GEL02337.1"/>
    <property type="molecule type" value="Genomic_DNA"/>
</dbReference>
<keyword evidence="5" id="KW-0862">Zinc</keyword>
<dbReference type="NCBIfam" id="NF006596">
    <property type="entry name" value="PRK09133.1"/>
    <property type="match status" value="1"/>
</dbReference>
<proteinExistence type="inferred from homology"/>